<dbReference type="NCBIfam" id="TIGR01444">
    <property type="entry name" value="fkbM_fam"/>
    <property type="match status" value="1"/>
</dbReference>
<accession>A0A1I6YYR8</accession>
<evidence type="ECO:0000256" key="9">
    <source>
        <dbReference type="SAM" id="MobiDB-lite"/>
    </source>
</evidence>
<feature type="region of interest" description="Disordered" evidence="9">
    <location>
        <begin position="862"/>
        <end position="891"/>
    </location>
</feature>
<dbReference type="SUPFAM" id="SSF53756">
    <property type="entry name" value="UDP-Glycosyltransferase/glycogen phosphorylase"/>
    <property type="match status" value="1"/>
</dbReference>
<gene>
    <name evidence="12" type="ORF">SAMN04487956_1085</name>
</gene>
<dbReference type="AlphaFoldDB" id="A0A1I6YYR8"/>
<evidence type="ECO:0000313" key="13">
    <source>
        <dbReference type="Proteomes" id="UP000199594"/>
    </source>
</evidence>
<dbReference type="GO" id="GO:0032259">
    <property type="term" value="P:methylation"/>
    <property type="evidence" value="ECO:0007669"/>
    <property type="project" value="UniProtKB-KW"/>
</dbReference>
<protein>
    <recommendedName>
        <fullName evidence="3">protein O-GlcNAc transferase</fullName>
        <ecNumber evidence="3">2.4.1.255</ecNumber>
    </recommendedName>
</protein>
<evidence type="ECO:0000256" key="1">
    <source>
        <dbReference type="ARBA" id="ARBA00004922"/>
    </source>
</evidence>
<dbReference type="Gene3D" id="3.40.50.2000">
    <property type="entry name" value="Glycogen Phosphorylase B"/>
    <property type="match status" value="1"/>
</dbReference>
<dbReference type="InterPro" id="IPR029489">
    <property type="entry name" value="OGT/SEC/SPY_C"/>
</dbReference>
<organism evidence="12 13">
    <name type="scientific">Halomonas saccharevitans</name>
    <dbReference type="NCBI Taxonomy" id="416872"/>
    <lineage>
        <taxon>Bacteria</taxon>
        <taxon>Pseudomonadati</taxon>
        <taxon>Pseudomonadota</taxon>
        <taxon>Gammaproteobacteria</taxon>
        <taxon>Oceanospirillales</taxon>
        <taxon>Halomonadaceae</taxon>
        <taxon>Halomonas</taxon>
    </lineage>
</organism>
<feature type="repeat" description="TPR" evidence="8">
    <location>
        <begin position="45"/>
        <end position="78"/>
    </location>
</feature>
<dbReference type="Proteomes" id="UP000199594">
    <property type="component" value="Unassembled WGS sequence"/>
</dbReference>
<dbReference type="EC" id="2.4.1.255" evidence="3"/>
<feature type="repeat" description="TPR" evidence="8">
    <location>
        <begin position="79"/>
        <end position="112"/>
    </location>
</feature>
<sequence length="1185" mass="131611">MEAQARAPEDAEVLALQGRITHQLGDPDQALVRLKQALELSPGYAKAHHYVGYIYYTQSRFDQALEHAERACELVQDDVDMLNTLGNVLLQRFEYERARDVLEKAANLAPDNYLSWNNLGNVHNALGNLDAGLDSYHRAHRAAPSAPGPFSNLITTCHYHPSKSAVEITALCKQWHDTFPPARPKSTFNIERVADKRLRIGLISDGFRGHPVGRMITSALEQVAPEQMALFFYSTNNVSDGITERLKAIAERWMSVQPMKDAQVTEQVRHDEIDILIDLAGHNAGNRVMAVADRLAPLQVKWVGGLINTTGVEAIDYLISDAIETPAGVDGDYVEKLIRLPDDYICYVPPNGYEPSVQPLPALENGYITLGCFNNATKLNDVVLEQWAGIMHALPGSRLFLKSMQYQSQERCRQIRDTMASHGVDHERLIIEGPSSHVDLLDAYNRVDIALDPWPYSGGLTTCEAFLMGVPVVTLPGPTFAGRHSATHLANAGMPELVVHSWEEYRERALELASDLESLSIIRQHLRQILLESPVCDAPRFARHFTTAMRAIWQRYCEGKSPAALTFDEAGQATFDGDSQPVALVEPEVMESDEGRFRWSFTGKVIVLDNGAKLMQRSAGIYGLLKLGAFGVVAFDSASRVTNPERFATSEDVQLLPHAALGDGQPATLYATLDPAASATLEPLPAERLSPEQAQSTRVVTTLPVNTVTLDSIEGLDSLDWLVLDDRHDAMAILEHGEQALKDTLLLQVRLAFQPTHQHQPDFAQVSHWASRHGFRFYRFNDEHHRSQLSDDVPANHRQATELESADALFLPSYERMTTLSENQRTKLAFILDVVFRAKDVAHDVLHAVSPETAKRYMAYSTQDKLHQASRSEKSSDQSVTGGGHRHAASATPRLNVSYDWRLNEKIHVVDIGANPIDGEPPYKAHLDRGMVSLVGFEPQRQALAKLNAMKGPNELYLPYAVGDGKPTRLYLCQAPGMTSTLKPNTTLLNHFQGYPLWGKVNQVEVVDTVRLDDLGEVGQIDWLKIDIQGGELTVFQNAEKKLKDTLVIQTEVNFIHLYENQPLFAETDQWMRDHGFMLHTLLEERKRLYAPMVLGGQIHQGINQLTTADAVYIPTFERMETLGCNALKKLGVIVGEVYQSHDLAMKIAVLFEKKFGGSAASIMGMEGEGSNSSASKPPISHMGS</sequence>
<dbReference type="Pfam" id="PF13432">
    <property type="entry name" value="TPR_16"/>
    <property type="match status" value="1"/>
</dbReference>
<comment type="pathway">
    <text evidence="1">Protein modification; protein glycosylation.</text>
</comment>
<dbReference type="InterPro" id="IPR011990">
    <property type="entry name" value="TPR-like_helical_dom_sf"/>
</dbReference>
<evidence type="ECO:0000259" key="11">
    <source>
        <dbReference type="Pfam" id="PF13844"/>
    </source>
</evidence>
<evidence type="ECO:0000256" key="3">
    <source>
        <dbReference type="ARBA" id="ARBA00011970"/>
    </source>
</evidence>
<dbReference type="GO" id="GO:0097363">
    <property type="term" value="F:protein O-acetylglucosaminyltransferase activity"/>
    <property type="evidence" value="ECO:0007669"/>
    <property type="project" value="UniProtKB-EC"/>
</dbReference>
<feature type="domain" description="O-GlcNAc transferase C-terminal" evidence="11">
    <location>
        <begin position="367"/>
        <end position="542"/>
    </location>
</feature>
<evidence type="ECO:0000313" key="12">
    <source>
        <dbReference type="EMBL" id="SFT55585.1"/>
    </source>
</evidence>
<feature type="domain" description="O-GlcNAc transferase C-terminal" evidence="11">
    <location>
        <begin position="189"/>
        <end position="344"/>
    </location>
</feature>
<keyword evidence="7 8" id="KW-0802">TPR repeat</keyword>
<dbReference type="Pfam" id="PF13414">
    <property type="entry name" value="TPR_11"/>
    <property type="match status" value="1"/>
</dbReference>
<dbReference type="Pfam" id="PF13844">
    <property type="entry name" value="Glyco_transf_41"/>
    <property type="match status" value="2"/>
</dbReference>
<dbReference type="PROSITE" id="PS50005">
    <property type="entry name" value="TPR"/>
    <property type="match status" value="4"/>
</dbReference>
<dbReference type="SMART" id="SM00028">
    <property type="entry name" value="TPR"/>
    <property type="match status" value="4"/>
</dbReference>
<dbReference type="EMBL" id="FPAQ01000008">
    <property type="protein sequence ID" value="SFT55585.1"/>
    <property type="molecule type" value="Genomic_DNA"/>
</dbReference>
<dbReference type="Gene3D" id="3.40.50.150">
    <property type="entry name" value="Vaccinia Virus protein VP39"/>
    <property type="match status" value="1"/>
</dbReference>
<proteinExistence type="inferred from homology"/>
<keyword evidence="12" id="KW-0489">Methyltransferase</keyword>
<dbReference type="PANTHER" id="PTHR44835:SF1">
    <property type="entry name" value="PROTEIN O-GLCNAC TRANSFERASE"/>
    <property type="match status" value="1"/>
</dbReference>
<dbReference type="InterPro" id="IPR019734">
    <property type="entry name" value="TPR_rpt"/>
</dbReference>
<keyword evidence="6" id="KW-0677">Repeat</keyword>
<feature type="compositionally biased region" description="Basic and acidic residues" evidence="9">
    <location>
        <begin position="864"/>
        <end position="876"/>
    </location>
</feature>
<feature type="repeat" description="TPR" evidence="8">
    <location>
        <begin position="113"/>
        <end position="146"/>
    </location>
</feature>
<dbReference type="SUPFAM" id="SSF48452">
    <property type="entry name" value="TPR-like"/>
    <property type="match status" value="1"/>
</dbReference>
<dbReference type="GO" id="GO:0008168">
    <property type="term" value="F:methyltransferase activity"/>
    <property type="evidence" value="ECO:0007669"/>
    <property type="project" value="UniProtKB-KW"/>
</dbReference>
<reference evidence="12 13" key="1">
    <citation type="submission" date="2016-10" db="EMBL/GenBank/DDBJ databases">
        <authorList>
            <person name="de Groot N.N."/>
        </authorList>
    </citation>
    <scope>NUCLEOTIDE SEQUENCE [LARGE SCALE GENOMIC DNA]</scope>
    <source>
        <strain evidence="12 13">CGMCC 1.6493</strain>
    </source>
</reference>
<evidence type="ECO:0000256" key="4">
    <source>
        <dbReference type="ARBA" id="ARBA00022676"/>
    </source>
</evidence>
<evidence type="ECO:0000259" key="10">
    <source>
        <dbReference type="Pfam" id="PF05050"/>
    </source>
</evidence>
<keyword evidence="4" id="KW-0328">Glycosyltransferase</keyword>
<comment type="similarity">
    <text evidence="2">Belongs to the glycosyltransferase 41 family. O-GlcNAc transferase subfamily.</text>
</comment>
<dbReference type="SUPFAM" id="SSF53335">
    <property type="entry name" value="S-adenosyl-L-methionine-dependent methyltransferases"/>
    <property type="match status" value="1"/>
</dbReference>
<evidence type="ECO:0000256" key="8">
    <source>
        <dbReference type="PROSITE-ProRule" id="PRU00339"/>
    </source>
</evidence>
<dbReference type="Gene3D" id="1.25.40.10">
    <property type="entry name" value="Tetratricopeptide repeat domain"/>
    <property type="match status" value="1"/>
</dbReference>
<dbReference type="InterPro" id="IPR051939">
    <property type="entry name" value="Glycosyltr_41/O-GlcNAc_trsf"/>
</dbReference>
<dbReference type="Pfam" id="PF05050">
    <property type="entry name" value="Methyltransf_21"/>
    <property type="match status" value="1"/>
</dbReference>
<evidence type="ECO:0000256" key="6">
    <source>
        <dbReference type="ARBA" id="ARBA00022737"/>
    </source>
</evidence>
<evidence type="ECO:0000256" key="7">
    <source>
        <dbReference type="ARBA" id="ARBA00022803"/>
    </source>
</evidence>
<dbReference type="PANTHER" id="PTHR44835">
    <property type="entry name" value="UDP-N-ACETYLGLUCOSAMINE--PEPTIDE N-ACETYLGLUCOSAMINYLTRANSFERASE SPINDLY-RELATED"/>
    <property type="match status" value="1"/>
</dbReference>
<feature type="domain" description="Methyltransferase FkbM" evidence="10">
    <location>
        <begin position="911"/>
        <end position="1077"/>
    </location>
</feature>
<dbReference type="InterPro" id="IPR006342">
    <property type="entry name" value="FkbM_mtfrase"/>
</dbReference>
<name>A0A1I6YYR8_9GAMM</name>
<evidence type="ECO:0000256" key="5">
    <source>
        <dbReference type="ARBA" id="ARBA00022679"/>
    </source>
</evidence>
<keyword evidence="5 12" id="KW-0808">Transferase</keyword>
<dbReference type="Gene3D" id="3.40.50.11380">
    <property type="match status" value="1"/>
</dbReference>
<feature type="repeat" description="TPR" evidence="8">
    <location>
        <begin position="11"/>
        <end position="44"/>
    </location>
</feature>
<evidence type="ECO:0000256" key="2">
    <source>
        <dbReference type="ARBA" id="ARBA00005386"/>
    </source>
</evidence>
<dbReference type="InterPro" id="IPR029063">
    <property type="entry name" value="SAM-dependent_MTases_sf"/>
</dbReference>